<dbReference type="InterPro" id="IPR036930">
    <property type="entry name" value="WGR_dom_sf"/>
</dbReference>
<sequence length="610" mass="70004">MKHHLTFKDDKSDKFWNIEVDETSFTVTYGKTGTKNNSTRSLSTDRSAGHTQTKTFDSEEKCLKEAKKLLNEKLKKGYVENARKPQPNPVEKWKSIVDIKDLQKSLVNAFIHLVPETPFSKLLEKVIEKTTEIEVKQETLHIKFADERKVLVASISSDRLQMVSFGELYLGDTGTFEEDLLESTSLANNEEKLPEVAISDYADWWLYHPTLKNKRKEPALCFMSHAGGNIQGPFENSVDEIFLHRLAQYLQIQELPKLETINEGGSATNFESFTLEFQKGKLELATECHGNIRSENIYCLPDQSHFVIFSIDRYEHRVFAFSPQPKETFALKEIPHQFREGEKGCKTNGNQLAILGYSNGEPVISFLEYLHQGVLTVKNTVKVNLPWKYTVSDKSAGPWTFKNDYIYMVNSVDKTCSAINFNNDTCNVFFEPDKKNDMYGEIEVGIEMVDNKIYRYTDSRVFIFDASEPETPKLLKTKKFPMEHKAFSLVMEKLGVIAFFPLRKRAVVLWDTKTDQTYDYFMGIESVMGPMVIGDELWFIMYDQKPILVCMNVISPEAPIISTFALPKLGGKTEVDDWFQINGFCANSTDIFIFLSNNGYIHTKRPRKIP</sequence>
<dbReference type="PANTHER" id="PTHR30634">
    <property type="entry name" value="OUTER MEMBRANE LOLAB LIPOPROTEIN INSERTION APPARATUS"/>
    <property type="match status" value="1"/>
</dbReference>
<organism evidence="3 4">
    <name type="scientific">Leptospira santarosai str. CBC1416</name>
    <dbReference type="NCBI Taxonomy" id="1193059"/>
    <lineage>
        <taxon>Bacteria</taxon>
        <taxon>Pseudomonadati</taxon>
        <taxon>Spirochaetota</taxon>
        <taxon>Spirochaetia</taxon>
        <taxon>Leptospirales</taxon>
        <taxon>Leptospiraceae</taxon>
        <taxon>Leptospira</taxon>
    </lineage>
</organism>
<feature type="domain" description="WGR" evidence="2">
    <location>
        <begin position="1"/>
        <end position="92"/>
    </location>
</feature>
<evidence type="ECO:0000313" key="3">
    <source>
        <dbReference type="EMBL" id="EMO59311.1"/>
    </source>
</evidence>
<reference evidence="3 4" key="1">
    <citation type="submission" date="2013-01" db="EMBL/GenBank/DDBJ databases">
        <authorList>
            <person name="Harkins D.M."/>
            <person name="Durkin A.S."/>
            <person name="Brinkac L.M."/>
            <person name="Haft D.H."/>
            <person name="Selengut J.D."/>
            <person name="Sanka R."/>
            <person name="DePew J."/>
            <person name="Purushe J."/>
            <person name="Matthias M.A."/>
            <person name="Vinetz J.M."/>
            <person name="Sutton G.G."/>
            <person name="Nierman W.C."/>
            <person name="Fouts D.E."/>
        </authorList>
    </citation>
    <scope>NUCLEOTIDE SEQUENCE [LARGE SCALE GENOMIC DNA]</scope>
    <source>
        <strain evidence="3 4">CBC1416</strain>
    </source>
</reference>
<dbReference type="CDD" id="cd07996">
    <property type="entry name" value="WGR_MMR_like"/>
    <property type="match status" value="1"/>
</dbReference>
<dbReference type="EMBL" id="AKWE02000035">
    <property type="protein sequence ID" value="EMO59311.1"/>
    <property type="molecule type" value="Genomic_DNA"/>
</dbReference>
<dbReference type="InterPro" id="IPR008893">
    <property type="entry name" value="WGR_domain"/>
</dbReference>
<dbReference type="PROSITE" id="PS51977">
    <property type="entry name" value="WGR"/>
    <property type="match status" value="1"/>
</dbReference>
<evidence type="ECO:0000313" key="4">
    <source>
        <dbReference type="Proteomes" id="UP000012149"/>
    </source>
</evidence>
<evidence type="ECO:0000259" key="2">
    <source>
        <dbReference type="PROSITE" id="PS51977"/>
    </source>
</evidence>
<dbReference type="Proteomes" id="UP000012149">
    <property type="component" value="Unassembled WGS sequence"/>
</dbReference>
<feature type="compositionally biased region" description="Polar residues" evidence="1">
    <location>
        <begin position="29"/>
        <end position="55"/>
    </location>
</feature>
<feature type="region of interest" description="Disordered" evidence="1">
    <location>
        <begin position="29"/>
        <end position="56"/>
    </location>
</feature>
<dbReference type="SUPFAM" id="SSF142921">
    <property type="entry name" value="WGR domain-like"/>
    <property type="match status" value="1"/>
</dbReference>
<dbReference type="PANTHER" id="PTHR30634:SF13">
    <property type="entry name" value="PROTEIN YEHF"/>
    <property type="match status" value="1"/>
</dbReference>
<dbReference type="AlphaFoldDB" id="M6VVY4"/>
<comment type="caution">
    <text evidence="3">The sequence shown here is derived from an EMBL/GenBank/DDBJ whole genome shotgun (WGS) entry which is preliminary data.</text>
</comment>
<dbReference type="Gene3D" id="2.20.140.10">
    <property type="entry name" value="WGR domain"/>
    <property type="match status" value="1"/>
</dbReference>
<dbReference type="Pfam" id="PF05406">
    <property type="entry name" value="WGR"/>
    <property type="match status" value="1"/>
</dbReference>
<proteinExistence type="predicted"/>
<dbReference type="InterPro" id="IPR049809">
    <property type="entry name" value="YehF/YfeS-like_WGR"/>
</dbReference>
<protein>
    <submittedName>
        <fullName evidence="3">WGR domain protein</fullName>
    </submittedName>
</protein>
<dbReference type="SMART" id="SM00773">
    <property type="entry name" value="WGR"/>
    <property type="match status" value="1"/>
</dbReference>
<dbReference type="InterPro" id="IPR050458">
    <property type="entry name" value="LolB"/>
</dbReference>
<name>M6VVY4_9LEPT</name>
<accession>M6VVY4</accession>
<evidence type="ECO:0000256" key="1">
    <source>
        <dbReference type="SAM" id="MobiDB-lite"/>
    </source>
</evidence>
<gene>
    <name evidence="3" type="ORF">LEP1GSC161_2425</name>
</gene>